<dbReference type="EMBL" id="JADWDJ010000003">
    <property type="protein sequence ID" value="KAG5282919.1"/>
    <property type="molecule type" value="Genomic_DNA"/>
</dbReference>
<evidence type="ECO:0000313" key="1">
    <source>
        <dbReference type="EMBL" id="KAG5282919.1"/>
    </source>
</evidence>
<proteinExistence type="predicted"/>
<dbReference type="AlphaFoldDB" id="A0AAV6H6D5"/>
<reference evidence="1" key="1">
    <citation type="submission" date="2020-10" db="EMBL/GenBank/DDBJ databases">
        <title>Chromosome-scale genome assembly of the Allis shad, Alosa alosa.</title>
        <authorList>
            <person name="Margot Z."/>
            <person name="Christophe K."/>
            <person name="Cabau C."/>
            <person name="Louis A."/>
            <person name="Berthelot C."/>
            <person name="Parey E."/>
            <person name="Roest Crollius H."/>
            <person name="Montfort J."/>
            <person name="Robinson-Rechavi M."/>
            <person name="Bucao C."/>
            <person name="Bouchez O."/>
            <person name="Gislard M."/>
            <person name="Lluch J."/>
            <person name="Milhes M."/>
            <person name="Lampietro C."/>
            <person name="Lopez Roques C."/>
            <person name="Donnadieu C."/>
            <person name="Braasch I."/>
            <person name="Desvignes T."/>
            <person name="Postlethwait J."/>
            <person name="Bobe J."/>
            <person name="Guiguen Y."/>
        </authorList>
    </citation>
    <scope>NUCLEOTIDE SEQUENCE</scope>
    <source>
        <strain evidence="1">M-15738</strain>
        <tissue evidence="1">Blood</tissue>
    </source>
</reference>
<organism evidence="1 2">
    <name type="scientific">Alosa alosa</name>
    <name type="common">allis shad</name>
    <dbReference type="NCBI Taxonomy" id="278164"/>
    <lineage>
        <taxon>Eukaryota</taxon>
        <taxon>Metazoa</taxon>
        <taxon>Chordata</taxon>
        <taxon>Craniata</taxon>
        <taxon>Vertebrata</taxon>
        <taxon>Euteleostomi</taxon>
        <taxon>Actinopterygii</taxon>
        <taxon>Neopterygii</taxon>
        <taxon>Teleostei</taxon>
        <taxon>Clupei</taxon>
        <taxon>Clupeiformes</taxon>
        <taxon>Clupeoidei</taxon>
        <taxon>Clupeidae</taxon>
        <taxon>Alosa</taxon>
    </lineage>
</organism>
<protein>
    <recommendedName>
        <fullName evidence="3">Transposase</fullName>
    </recommendedName>
</protein>
<evidence type="ECO:0008006" key="3">
    <source>
        <dbReference type="Google" id="ProtNLM"/>
    </source>
</evidence>
<sequence>MHICSATRLPSRLLCVPVVPLDAPSSVGRPAGMCPAWLHKAIHKGWALQDHPESPGHRRLVLDGHGVPGVPSVSEEGGWMVAGGRQTAGAGTPVSVPGSLDVHALLRPAGHFHAARAYSGEQRHAAVQEWMDSTKKVTRKLAGAAAGTAAWATNIGNEHGQVLMSVLTASEGARLLPMAAGIVQRYQDAGVEPPQVLYVNQDCCSSYGRPGAAAAMFAEWGELVVRLDIWHLMRRLASGVTTESHQLYRPFMQQLSSAIFEWQEEDAARLQDAKKRTLVAQGMSFPLDAGVWRHVSRKEMALHCRRRTRGAAESERLIDDLLKIFGRDETPRAFHCWTRTASRQSGQCRSATSAAFRTHRVWSCTPRRAG</sequence>
<dbReference type="PANTHER" id="PTHR24401:SF29">
    <property type="entry name" value="SI:CH211-243P7.3-RELATED"/>
    <property type="match status" value="1"/>
</dbReference>
<dbReference type="Proteomes" id="UP000823561">
    <property type="component" value="Chromosome 3"/>
</dbReference>
<evidence type="ECO:0000313" key="2">
    <source>
        <dbReference type="Proteomes" id="UP000823561"/>
    </source>
</evidence>
<name>A0AAV6H6D5_9TELE</name>
<accession>A0AAV6H6D5</accession>
<dbReference type="PANTHER" id="PTHR24401">
    <property type="entry name" value="SI:CH211-243P7.3-RELATED"/>
    <property type="match status" value="1"/>
</dbReference>
<gene>
    <name evidence="1" type="ORF">AALO_G00036170</name>
</gene>
<keyword evidence="2" id="KW-1185">Reference proteome</keyword>
<comment type="caution">
    <text evidence="1">The sequence shown here is derived from an EMBL/GenBank/DDBJ whole genome shotgun (WGS) entry which is preliminary data.</text>
</comment>